<name>A0A833DQZ8_9EURY</name>
<reference evidence="1" key="1">
    <citation type="journal article" date="2020" name="ISME J.">
        <title>Gammaproteobacteria mediating utilization of methyl-, sulfur- and petroleum organic compounds in deep ocean hydrothermal plumes.</title>
        <authorList>
            <person name="Zhou Z."/>
            <person name="Liu Y."/>
            <person name="Pan J."/>
            <person name="Cron B.R."/>
            <person name="Toner B.M."/>
            <person name="Anantharaman K."/>
            <person name="Breier J.A."/>
            <person name="Dick G.J."/>
            <person name="Li M."/>
        </authorList>
    </citation>
    <scope>NUCLEOTIDE SEQUENCE</scope>
    <source>
        <strain evidence="1">SZUA-1385</strain>
    </source>
</reference>
<evidence type="ECO:0000313" key="2">
    <source>
        <dbReference type="Proteomes" id="UP000605144"/>
    </source>
</evidence>
<evidence type="ECO:0000313" key="1">
    <source>
        <dbReference type="EMBL" id="HIP16686.1"/>
    </source>
</evidence>
<proteinExistence type="predicted"/>
<feature type="non-terminal residue" evidence="1">
    <location>
        <position position="1"/>
    </location>
</feature>
<dbReference type="Proteomes" id="UP000605144">
    <property type="component" value="Unassembled WGS sequence"/>
</dbReference>
<comment type="caution">
    <text evidence="1">The sequence shown here is derived from an EMBL/GenBank/DDBJ whole genome shotgun (WGS) entry which is preliminary data.</text>
</comment>
<protein>
    <submittedName>
        <fullName evidence="1">S-layer protein</fullName>
    </submittedName>
</protein>
<organism evidence="1 2">
    <name type="scientific">Methanothermococcus okinawensis</name>
    <dbReference type="NCBI Taxonomy" id="155863"/>
    <lineage>
        <taxon>Archaea</taxon>
        <taxon>Methanobacteriati</taxon>
        <taxon>Methanobacteriota</taxon>
        <taxon>Methanomada group</taxon>
        <taxon>Methanococci</taxon>
        <taxon>Methanococcales</taxon>
        <taxon>Methanococcaceae</taxon>
        <taxon>Methanothermococcus</taxon>
    </lineage>
</organism>
<sequence>KHKGVIQKQIINGHTVILLAGSDRWGTKAAVEYFKTLEDIPEEPIFVEWKDGEAIKINKP</sequence>
<accession>A0A833DQZ8</accession>
<gene>
    <name evidence="1" type="ORF">EYG76_00055</name>
</gene>
<dbReference type="AlphaFoldDB" id="A0A833DQZ8"/>
<dbReference type="EMBL" id="DQSV01000003">
    <property type="protein sequence ID" value="HIP16686.1"/>
    <property type="molecule type" value="Genomic_DNA"/>
</dbReference>